<evidence type="ECO:0000313" key="3">
    <source>
        <dbReference type="EMBL" id="KAF9608553.1"/>
    </source>
</evidence>
<dbReference type="Pfam" id="PF12854">
    <property type="entry name" value="PPR_1"/>
    <property type="match status" value="1"/>
</dbReference>
<protein>
    <recommendedName>
        <fullName evidence="5">Pentatricopeptide repeat-containing protein</fullName>
    </recommendedName>
</protein>
<evidence type="ECO:0000256" key="2">
    <source>
        <dbReference type="PROSITE-ProRule" id="PRU00708"/>
    </source>
</evidence>
<dbReference type="Pfam" id="PF13041">
    <property type="entry name" value="PPR_2"/>
    <property type="match status" value="4"/>
</dbReference>
<evidence type="ECO:0008006" key="5">
    <source>
        <dbReference type="Google" id="ProtNLM"/>
    </source>
</evidence>
<proteinExistence type="predicted"/>
<feature type="repeat" description="PPR" evidence="2">
    <location>
        <begin position="724"/>
        <end position="758"/>
    </location>
</feature>
<dbReference type="Pfam" id="PF01535">
    <property type="entry name" value="PPR"/>
    <property type="match status" value="5"/>
</dbReference>
<comment type="caution">
    <text evidence="3">The sequence shown here is derived from an EMBL/GenBank/DDBJ whole genome shotgun (WGS) entry which is preliminary data.</text>
</comment>
<dbReference type="InterPro" id="IPR046848">
    <property type="entry name" value="E_motif"/>
</dbReference>
<keyword evidence="1" id="KW-0677">Repeat</keyword>
<dbReference type="Gene3D" id="1.25.40.10">
    <property type="entry name" value="Tetratricopeptide repeat domain"/>
    <property type="match status" value="6"/>
</dbReference>
<feature type="repeat" description="PPR" evidence="2">
    <location>
        <begin position="248"/>
        <end position="282"/>
    </location>
</feature>
<dbReference type="FunFam" id="1.25.40.10:FF:000196">
    <property type="entry name" value="Pentatricopeptide repeat-containing protein At4g14850"/>
    <property type="match status" value="1"/>
</dbReference>
<dbReference type="Pfam" id="PF20431">
    <property type="entry name" value="E_motif"/>
    <property type="match status" value="1"/>
</dbReference>
<feature type="repeat" description="PPR" evidence="2">
    <location>
        <begin position="551"/>
        <end position="585"/>
    </location>
</feature>
<name>A0A835I1Z8_9MAGN</name>
<dbReference type="GO" id="GO:0009451">
    <property type="term" value="P:RNA modification"/>
    <property type="evidence" value="ECO:0007669"/>
    <property type="project" value="InterPro"/>
</dbReference>
<gene>
    <name evidence="3" type="ORF">IFM89_009919</name>
</gene>
<dbReference type="FunFam" id="1.25.40.10:FF:000158">
    <property type="entry name" value="pentatricopeptide repeat-containing protein At2g33680"/>
    <property type="match status" value="1"/>
</dbReference>
<keyword evidence="4" id="KW-1185">Reference proteome</keyword>
<dbReference type="PROSITE" id="PS51375">
    <property type="entry name" value="PPR"/>
    <property type="match status" value="6"/>
</dbReference>
<dbReference type="InterPro" id="IPR011990">
    <property type="entry name" value="TPR-like_helical_dom_sf"/>
</dbReference>
<dbReference type="GO" id="GO:0099402">
    <property type="term" value="P:plant organ development"/>
    <property type="evidence" value="ECO:0007669"/>
    <property type="project" value="UniProtKB-ARBA"/>
</dbReference>
<dbReference type="InterPro" id="IPR046960">
    <property type="entry name" value="PPR_At4g14850-like_plant"/>
</dbReference>
<feature type="repeat" description="PPR" evidence="2">
    <location>
        <begin position="45"/>
        <end position="79"/>
    </location>
</feature>
<accession>A0A835I1Z8</accession>
<dbReference type="NCBIfam" id="TIGR00756">
    <property type="entry name" value="PPR"/>
    <property type="match status" value="6"/>
</dbReference>
<dbReference type="Proteomes" id="UP000631114">
    <property type="component" value="Unassembled WGS sequence"/>
</dbReference>
<organism evidence="3 4">
    <name type="scientific">Coptis chinensis</name>
    <dbReference type="NCBI Taxonomy" id="261450"/>
    <lineage>
        <taxon>Eukaryota</taxon>
        <taxon>Viridiplantae</taxon>
        <taxon>Streptophyta</taxon>
        <taxon>Embryophyta</taxon>
        <taxon>Tracheophyta</taxon>
        <taxon>Spermatophyta</taxon>
        <taxon>Magnoliopsida</taxon>
        <taxon>Ranunculales</taxon>
        <taxon>Ranunculaceae</taxon>
        <taxon>Coptidoideae</taxon>
        <taxon>Coptis</taxon>
    </lineage>
</organism>
<dbReference type="AlphaFoldDB" id="A0A835I1Z8"/>
<reference evidence="3 4" key="1">
    <citation type="submission" date="2020-10" db="EMBL/GenBank/DDBJ databases">
        <title>The Coptis chinensis genome and diversification of protoberbering-type alkaloids.</title>
        <authorList>
            <person name="Wang B."/>
            <person name="Shu S."/>
            <person name="Song C."/>
            <person name="Liu Y."/>
        </authorList>
    </citation>
    <scope>NUCLEOTIDE SEQUENCE [LARGE SCALE GENOMIC DNA]</scope>
    <source>
        <strain evidence="3">HL-2020</strain>
        <tissue evidence="3">Leaf</tissue>
    </source>
</reference>
<feature type="repeat" description="PPR" evidence="2">
    <location>
        <begin position="450"/>
        <end position="484"/>
    </location>
</feature>
<dbReference type="PANTHER" id="PTHR47926">
    <property type="entry name" value="PENTATRICOPEPTIDE REPEAT-CONTAINING PROTEIN"/>
    <property type="match status" value="1"/>
</dbReference>
<evidence type="ECO:0000256" key="1">
    <source>
        <dbReference type="ARBA" id="ARBA00022737"/>
    </source>
</evidence>
<dbReference type="InterPro" id="IPR002885">
    <property type="entry name" value="PPR_rpt"/>
</dbReference>
<feature type="repeat" description="PPR" evidence="2">
    <location>
        <begin position="653"/>
        <end position="687"/>
    </location>
</feature>
<dbReference type="EMBL" id="JADFTS010000004">
    <property type="protein sequence ID" value="KAF9608553.1"/>
    <property type="molecule type" value="Genomic_DNA"/>
</dbReference>
<dbReference type="GO" id="GO:0003723">
    <property type="term" value="F:RNA binding"/>
    <property type="evidence" value="ECO:0007669"/>
    <property type="project" value="InterPro"/>
</dbReference>
<sequence length="833" mass="93012">MAHSCILKSGLESNLLLVNNLLHLYTSCLSTSDAWKLFNEMPERDVVSWNTMISGSAGIGCFKDGFSYYCQMKCAGVCPSQSSFVSVLKASVEMGSLGICRQVHGESFKYGLSCDLLVGNALLTAYVKLGETKKSMEVFEGMHEFDEISIEILLRGYLHQGNSVCDAFELFRYSFVSQVPFSCYALSSLLSLCSSVDGFDHGVQIHGYIVKDGLSTNVSIVNSLITMYARLYYLDDAVCLFEDVSSRDIVTWNSLIAGYAFNSRGEDGLGLLGWFMSSGMRLNESTFSSLLSCCATVTSLESAKEAHALIIKLRESKDVGIDNIILTMYCKRISLDYASHVFKVVDERDAVSYNLMTGLFRNHGWYEESMRVLHLIQLEGFKVDEFTYSNLISSCSRLVDLEVGQQIHGCIVKTGFDMILPLGNSLLEMYSQCGQLKDMEKIVSEIDAPDVFTWNIMVMAYTSFGFFDKSFKLWGKMKESGVDLNEFSYCAMIDTCSYVEAPLVGEQIHARIKKLGLGSDTTLMNSMITMYSTCEKMEKASIIFEEIPLKDYVSWNALICGCAQNGFTEEVVKFYVLMNFSGFKPNDMTFASIFKCCAHHSMLLLSLQFHAEVIKTGFESDVAVSNSIITMYAKCGELGDSIKTFQNTMDNRDVITWNSMISAFSHHGCGRQALDTIAEMKIVGVKPNAITFLGALSACGHSGLVSEACALFDYMSQEHGIVPSEEHYACMVDIYCRAGRLREAKELMESMPYKSCSFIWKTFLSGCRTNENIELGEEAAKKLMQLEPHDSSAYVLLSNIYASAEKMEEKAETRRKMGYRSLRKDIGRSWISS</sequence>
<dbReference type="OrthoDB" id="185373at2759"/>
<evidence type="ECO:0000313" key="4">
    <source>
        <dbReference type="Proteomes" id="UP000631114"/>
    </source>
</evidence>